<organism evidence="2 3">
    <name type="scientific">Mortierella isabellina</name>
    <name type="common">Filamentous fungus</name>
    <name type="synonym">Umbelopsis isabellina</name>
    <dbReference type="NCBI Taxonomy" id="91625"/>
    <lineage>
        <taxon>Eukaryota</taxon>
        <taxon>Fungi</taxon>
        <taxon>Fungi incertae sedis</taxon>
        <taxon>Mucoromycota</taxon>
        <taxon>Mucoromycotina</taxon>
        <taxon>Umbelopsidomycetes</taxon>
        <taxon>Umbelopsidales</taxon>
        <taxon>Umbelopsidaceae</taxon>
        <taxon>Umbelopsis</taxon>
    </lineage>
</organism>
<keyword evidence="3" id="KW-1185">Reference proteome</keyword>
<evidence type="ECO:0000313" key="2">
    <source>
        <dbReference type="EMBL" id="KAG2171319.1"/>
    </source>
</evidence>
<dbReference type="PROSITE" id="PS50231">
    <property type="entry name" value="RICIN_B_LECTIN"/>
    <property type="match status" value="1"/>
</dbReference>
<evidence type="ECO:0000259" key="1">
    <source>
        <dbReference type="SMART" id="SM00458"/>
    </source>
</evidence>
<dbReference type="SUPFAM" id="SSF50370">
    <property type="entry name" value="Ricin B-like lectins"/>
    <property type="match status" value="1"/>
</dbReference>
<comment type="caution">
    <text evidence="2">The sequence shown here is derived from an EMBL/GenBank/DDBJ whole genome shotgun (WGS) entry which is preliminary data.</text>
</comment>
<proteinExistence type="predicted"/>
<sequence length="148" mass="16733">MSHIPHGPFYIRSQFNGRVIDVEGGSVDDNAHIIVWEQKSEKADNQLWEYRNGAFVNVNSGKVLDIKGGEIEPNAHIIQYNEKPAYSTQSNQRWEVDHEGYIHSSANPNLVLDIKGAEDRSGAKIILYEQRQGGVASNQRWELVPADY</sequence>
<dbReference type="Proteomes" id="UP000654370">
    <property type="component" value="Unassembled WGS sequence"/>
</dbReference>
<dbReference type="Gene3D" id="2.80.10.50">
    <property type="match status" value="1"/>
</dbReference>
<reference evidence="2" key="1">
    <citation type="submission" date="2020-12" db="EMBL/GenBank/DDBJ databases">
        <title>Metabolic potential, ecology and presence of endohyphal bacteria is reflected in genomic diversity of Mucoromycotina.</title>
        <authorList>
            <person name="Muszewska A."/>
            <person name="Okrasinska A."/>
            <person name="Steczkiewicz K."/>
            <person name="Drgas O."/>
            <person name="Orlowska M."/>
            <person name="Perlinska-Lenart U."/>
            <person name="Aleksandrzak-Piekarczyk T."/>
            <person name="Szatraj K."/>
            <person name="Zielenkiewicz U."/>
            <person name="Pilsyk S."/>
            <person name="Malc E."/>
            <person name="Mieczkowski P."/>
            <person name="Kruszewska J.S."/>
            <person name="Biernat P."/>
            <person name="Pawlowska J."/>
        </authorList>
    </citation>
    <scope>NUCLEOTIDE SEQUENCE</scope>
    <source>
        <strain evidence="2">WA0000067209</strain>
    </source>
</reference>
<dbReference type="AlphaFoldDB" id="A0A8H7PCV0"/>
<name>A0A8H7PCV0_MORIS</name>
<dbReference type="InterPro" id="IPR035992">
    <property type="entry name" value="Ricin_B-like_lectins"/>
</dbReference>
<dbReference type="EMBL" id="JAEPQZ010000022">
    <property type="protein sequence ID" value="KAG2171319.1"/>
    <property type="molecule type" value="Genomic_DNA"/>
</dbReference>
<feature type="domain" description="Ricin B lectin" evidence="1">
    <location>
        <begin position="6"/>
        <end position="144"/>
    </location>
</feature>
<dbReference type="OrthoDB" id="9895617at2759"/>
<dbReference type="CDD" id="cd23454">
    <property type="entry name" value="beta-trefoil_Ricin_GllA-1"/>
    <property type="match status" value="1"/>
</dbReference>
<gene>
    <name evidence="2" type="ORF">INT43_002941</name>
</gene>
<dbReference type="Pfam" id="PF00652">
    <property type="entry name" value="Ricin_B_lectin"/>
    <property type="match status" value="1"/>
</dbReference>
<accession>A0A8H7PCV0</accession>
<dbReference type="InterPro" id="IPR000772">
    <property type="entry name" value="Ricin_B_lectin"/>
</dbReference>
<protein>
    <recommendedName>
        <fullName evidence="1">Ricin B lectin domain-containing protein</fullName>
    </recommendedName>
</protein>
<evidence type="ECO:0000313" key="3">
    <source>
        <dbReference type="Proteomes" id="UP000654370"/>
    </source>
</evidence>
<dbReference type="SMART" id="SM00458">
    <property type="entry name" value="RICIN"/>
    <property type="match status" value="1"/>
</dbReference>